<organism evidence="2 3">
    <name type="scientific">Amanita muscaria (strain Koide BX008)</name>
    <dbReference type="NCBI Taxonomy" id="946122"/>
    <lineage>
        <taxon>Eukaryota</taxon>
        <taxon>Fungi</taxon>
        <taxon>Dikarya</taxon>
        <taxon>Basidiomycota</taxon>
        <taxon>Agaricomycotina</taxon>
        <taxon>Agaricomycetes</taxon>
        <taxon>Agaricomycetidae</taxon>
        <taxon>Agaricales</taxon>
        <taxon>Pluteineae</taxon>
        <taxon>Amanitaceae</taxon>
        <taxon>Amanita</taxon>
    </lineage>
</organism>
<protein>
    <submittedName>
        <fullName evidence="2">Uncharacterized protein</fullName>
    </submittedName>
</protein>
<accession>A0A0C2X392</accession>
<dbReference type="AlphaFoldDB" id="A0A0C2X392"/>
<evidence type="ECO:0000313" key="2">
    <source>
        <dbReference type="EMBL" id="KIL63671.1"/>
    </source>
</evidence>
<sequence length="213" mass="24353">MKITSVAVLTLVCASTLAQPIVLLKNKDLDTRDIAPAEVTDLQARKIHINWSKVGGFFKKAVSFGAKLLFRRNEDGDLFLVARDLIDDNGELVAREFYDDDFLEARDVDDKLEARDFDDDYLEARDFDDNYLEARDFDDGYLEMRDFDEDLEARGFLEDHPHLSAAGQMAYGMASDTLANKYGNHMEARDFHDDHPHISRIGRKYISCFSVTI</sequence>
<dbReference type="HOGENOM" id="CLU_1294079_0_0_1"/>
<dbReference type="EMBL" id="KN818256">
    <property type="protein sequence ID" value="KIL63671.1"/>
    <property type="molecule type" value="Genomic_DNA"/>
</dbReference>
<dbReference type="InParanoid" id="A0A0C2X392"/>
<reference evidence="2 3" key="1">
    <citation type="submission" date="2014-04" db="EMBL/GenBank/DDBJ databases">
        <title>Evolutionary Origins and Diversification of the Mycorrhizal Mutualists.</title>
        <authorList>
            <consortium name="DOE Joint Genome Institute"/>
            <consortium name="Mycorrhizal Genomics Consortium"/>
            <person name="Kohler A."/>
            <person name="Kuo A."/>
            <person name="Nagy L.G."/>
            <person name="Floudas D."/>
            <person name="Copeland A."/>
            <person name="Barry K.W."/>
            <person name="Cichocki N."/>
            <person name="Veneault-Fourrey C."/>
            <person name="LaButti K."/>
            <person name="Lindquist E.A."/>
            <person name="Lipzen A."/>
            <person name="Lundell T."/>
            <person name="Morin E."/>
            <person name="Murat C."/>
            <person name="Riley R."/>
            <person name="Ohm R."/>
            <person name="Sun H."/>
            <person name="Tunlid A."/>
            <person name="Henrissat B."/>
            <person name="Grigoriev I.V."/>
            <person name="Hibbett D.S."/>
            <person name="Martin F."/>
        </authorList>
    </citation>
    <scope>NUCLEOTIDE SEQUENCE [LARGE SCALE GENOMIC DNA]</scope>
    <source>
        <strain evidence="2 3">Koide BX008</strain>
    </source>
</reference>
<dbReference type="OrthoDB" id="5150177at2759"/>
<evidence type="ECO:0000313" key="3">
    <source>
        <dbReference type="Proteomes" id="UP000054549"/>
    </source>
</evidence>
<dbReference type="Proteomes" id="UP000054549">
    <property type="component" value="Unassembled WGS sequence"/>
</dbReference>
<proteinExistence type="predicted"/>
<keyword evidence="1" id="KW-0732">Signal</keyword>
<gene>
    <name evidence="2" type="ORF">M378DRAFT_11949</name>
</gene>
<feature type="signal peptide" evidence="1">
    <location>
        <begin position="1"/>
        <end position="18"/>
    </location>
</feature>
<evidence type="ECO:0000256" key="1">
    <source>
        <dbReference type="SAM" id="SignalP"/>
    </source>
</evidence>
<keyword evidence="3" id="KW-1185">Reference proteome</keyword>
<feature type="chain" id="PRO_5002158415" evidence="1">
    <location>
        <begin position="19"/>
        <end position="213"/>
    </location>
</feature>
<name>A0A0C2X392_AMAMK</name>